<reference evidence="1 2" key="1">
    <citation type="submission" date="2020-07" db="EMBL/GenBank/DDBJ databases">
        <title>Luteimonas sp. SJ-92.</title>
        <authorList>
            <person name="Huang X.-X."/>
            <person name="Xu L."/>
            <person name="Sun J.-Q."/>
        </authorList>
    </citation>
    <scope>NUCLEOTIDE SEQUENCE [LARGE SCALE GENOMIC DNA]</scope>
    <source>
        <strain evidence="1 2">SJ-92</strain>
    </source>
</reference>
<evidence type="ECO:0000313" key="1">
    <source>
        <dbReference type="EMBL" id="NZA27224.1"/>
    </source>
</evidence>
<name>A0A853JEN4_9GAMM</name>
<keyword evidence="2" id="KW-1185">Reference proteome</keyword>
<dbReference type="InterPro" id="IPR014056">
    <property type="entry name" value="TypeIITA-like_toxin_pred"/>
</dbReference>
<dbReference type="RefSeq" id="WP_180679001.1">
    <property type="nucleotide sequence ID" value="NZ_JACCKA010000073.1"/>
</dbReference>
<dbReference type="Pfam" id="PF05973">
    <property type="entry name" value="Gp49"/>
    <property type="match status" value="1"/>
</dbReference>
<dbReference type="EMBL" id="JACCKA010000073">
    <property type="protein sequence ID" value="NZA27224.1"/>
    <property type="molecule type" value="Genomic_DNA"/>
</dbReference>
<comment type="caution">
    <text evidence="1">The sequence shown here is derived from an EMBL/GenBank/DDBJ whole genome shotgun (WGS) entry which is preliminary data.</text>
</comment>
<dbReference type="NCBIfam" id="TIGR02683">
    <property type="entry name" value="upstrm_HI1419"/>
    <property type="match status" value="1"/>
</dbReference>
<evidence type="ECO:0000313" key="2">
    <source>
        <dbReference type="Proteomes" id="UP000578091"/>
    </source>
</evidence>
<dbReference type="AlphaFoldDB" id="A0A853JEN4"/>
<dbReference type="PANTHER" id="PTHR41791:SF1">
    <property type="entry name" value="SSL7039 PROTEIN"/>
    <property type="match status" value="1"/>
</dbReference>
<sequence>MVDVKQTEVFTDWLAALADRKAAGIIAARIIRVRLGLKGDVKSVGGKVSELRVDFGPGYRVYFTQKGAELIILLCGGDKSSQAGDIKRAQEMVASLQ</sequence>
<dbReference type="PANTHER" id="PTHR41791">
    <property type="entry name" value="SSL7039 PROTEIN"/>
    <property type="match status" value="1"/>
</dbReference>
<dbReference type="InterPro" id="IPR009241">
    <property type="entry name" value="HigB-like"/>
</dbReference>
<organism evidence="1 2">
    <name type="scientific">Luteimonas salinisoli</name>
    <dbReference type="NCBI Taxonomy" id="2752307"/>
    <lineage>
        <taxon>Bacteria</taxon>
        <taxon>Pseudomonadati</taxon>
        <taxon>Pseudomonadota</taxon>
        <taxon>Gammaproteobacteria</taxon>
        <taxon>Lysobacterales</taxon>
        <taxon>Lysobacteraceae</taxon>
        <taxon>Luteimonas</taxon>
    </lineage>
</organism>
<gene>
    <name evidence="1" type="ORF">H0E84_12610</name>
</gene>
<protein>
    <submittedName>
        <fullName evidence="1">Type II toxin-antitoxin system RelE/ParE family toxin</fullName>
    </submittedName>
</protein>
<accession>A0A853JEN4</accession>
<proteinExistence type="predicted"/>
<dbReference type="Proteomes" id="UP000578091">
    <property type="component" value="Unassembled WGS sequence"/>
</dbReference>
<dbReference type="PIRSF" id="PIRSF028744">
    <property type="entry name" value="Addict_mod_HI1419"/>
    <property type="match status" value="1"/>
</dbReference>